<dbReference type="EMBL" id="CAMXCT010005201">
    <property type="protein sequence ID" value="CAI4011670.1"/>
    <property type="molecule type" value="Genomic_DNA"/>
</dbReference>
<evidence type="ECO:0000313" key="6">
    <source>
        <dbReference type="EMBL" id="CAI4011670.1"/>
    </source>
</evidence>
<evidence type="ECO:0000256" key="1">
    <source>
        <dbReference type="ARBA" id="ARBA00022801"/>
    </source>
</evidence>
<feature type="region of interest" description="Disordered" evidence="4">
    <location>
        <begin position="1988"/>
        <end position="2124"/>
    </location>
</feature>
<feature type="region of interest" description="Disordered" evidence="4">
    <location>
        <begin position="806"/>
        <end position="838"/>
    </location>
</feature>
<dbReference type="GO" id="GO:0009251">
    <property type="term" value="P:glucan catabolic process"/>
    <property type="evidence" value="ECO:0007669"/>
    <property type="project" value="TreeGrafter"/>
</dbReference>
<accession>A0A9P1DL70</accession>
<keyword evidence="2" id="KW-0326">Glycosidase</keyword>
<dbReference type="SUPFAM" id="SSF51445">
    <property type="entry name" value="(Trans)glycosidases"/>
    <property type="match status" value="1"/>
</dbReference>
<dbReference type="Gene3D" id="3.30.420.10">
    <property type="entry name" value="Ribonuclease H-like superfamily/Ribonuclease H"/>
    <property type="match status" value="1"/>
</dbReference>
<reference evidence="6" key="1">
    <citation type="submission" date="2022-10" db="EMBL/GenBank/DDBJ databases">
        <authorList>
            <person name="Chen Y."/>
            <person name="Dougan E. K."/>
            <person name="Chan C."/>
            <person name="Rhodes N."/>
            <person name="Thang M."/>
        </authorList>
    </citation>
    <scope>NUCLEOTIDE SEQUENCE</scope>
</reference>
<keyword evidence="3" id="KW-0862">Zinc</keyword>
<protein>
    <recommendedName>
        <fullName evidence="5">CCHC-type domain-containing protein</fullName>
    </recommendedName>
</protein>
<dbReference type="SMART" id="SM00343">
    <property type="entry name" value="ZnF_C2HC"/>
    <property type="match status" value="1"/>
</dbReference>
<dbReference type="GO" id="GO:0005576">
    <property type="term" value="C:extracellular region"/>
    <property type="evidence" value="ECO:0007669"/>
    <property type="project" value="TreeGrafter"/>
</dbReference>
<dbReference type="InterPro" id="IPR001878">
    <property type="entry name" value="Znf_CCHC"/>
</dbReference>
<dbReference type="Gene3D" id="3.20.20.80">
    <property type="entry name" value="Glycosidases"/>
    <property type="match status" value="1"/>
</dbReference>
<dbReference type="GO" id="GO:0008270">
    <property type="term" value="F:zinc ion binding"/>
    <property type="evidence" value="ECO:0007669"/>
    <property type="project" value="UniProtKB-KW"/>
</dbReference>
<dbReference type="InterPro" id="IPR021109">
    <property type="entry name" value="Peptidase_aspartic_dom_sf"/>
</dbReference>
<keyword evidence="1" id="KW-0378">Hydrolase</keyword>
<keyword evidence="8" id="KW-1185">Reference proteome</keyword>
<feature type="region of interest" description="Disordered" evidence="4">
    <location>
        <begin position="1605"/>
        <end position="1644"/>
    </location>
</feature>
<dbReference type="GO" id="GO:0003676">
    <property type="term" value="F:nucleic acid binding"/>
    <property type="evidence" value="ECO:0007669"/>
    <property type="project" value="InterPro"/>
</dbReference>
<dbReference type="InterPro" id="IPR036397">
    <property type="entry name" value="RNaseH_sf"/>
</dbReference>
<feature type="region of interest" description="Disordered" evidence="4">
    <location>
        <begin position="757"/>
        <end position="777"/>
    </location>
</feature>
<evidence type="ECO:0000256" key="3">
    <source>
        <dbReference type="PROSITE-ProRule" id="PRU00047"/>
    </source>
</evidence>
<name>A0A9P1DL70_9DINO</name>
<feature type="compositionally biased region" description="Acidic residues" evidence="4">
    <location>
        <begin position="1606"/>
        <end position="1622"/>
    </location>
</feature>
<reference evidence="7 8" key="2">
    <citation type="submission" date="2024-05" db="EMBL/GenBank/DDBJ databases">
        <authorList>
            <person name="Chen Y."/>
            <person name="Shah S."/>
            <person name="Dougan E. K."/>
            <person name="Thang M."/>
            <person name="Chan C."/>
        </authorList>
    </citation>
    <scope>NUCLEOTIDE SEQUENCE [LARGE SCALE GENOMIC DNA]</scope>
</reference>
<feature type="region of interest" description="Disordered" evidence="4">
    <location>
        <begin position="1267"/>
        <end position="1322"/>
    </location>
</feature>
<evidence type="ECO:0000313" key="8">
    <source>
        <dbReference type="Proteomes" id="UP001152797"/>
    </source>
</evidence>
<dbReference type="InterPro" id="IPR012337">
    <property type="entry name" value="RNaseH-like_sf"/>
</dbReference>
<proteinExistence type="predicted"/>
<gene>
    <name evidence="6" type="ORF">C1SCF055_LOCUS36808</name>
</gene>
<organism evidence="6">
    <name type="scientific">Cladocopium goreaui</name>
    <dbReference type="NCBI Taxonomy" id="2562237"/>
    <lineage>
        <taxon>Eukaryota</taxon>
        <taxon>Sar</taxon>
        <taxon>Alveolata</taxon>
        <taxon>Dinophyceae</taxon>
        <taxon>Suessiales</taxon>
        <taxon>Symbiodiniaceae</taxon>
        <taxon>Cladocopium</taxon>
    </lineage>
</organism>
<sequence length="2124" mass="238567">MAGVRSTSDPVGQGVCLPPLLQGGDTTWPSEGILVHRHRHGGCDMMLVAKYGKKYASQVFEAHRNSFVHVGDLKALADLGVKVVRIPVVWTLFADALAPVAKIYGEHNPQSDHAVVRPPGTILRNLKQVCFEQQHKSNKAMEATKSHVQVPDPYYPENASLVTIPRKLLEDLYAEGHKHGLKFLLDIHAFPGGSSDGTYNGIWPLKPRFWLERVKVGKGTTTLQEAGLMIVAKAIEWLESLTGDAAAAVEGISPMNEPGHLAGFQKPSFAPIDVVLAWLSQTIHMFRKSQCLGGKGQKLYMQIIETAFPDNSFWKVFPSWWIQQTSVTDRNNWAVADMHWYTAWGTKGGVLAESSAVTCNEPLHKILEVLQPGVEDFAKTFYEKVPGLKASTEFSASTNADALLACQPVAITRPWMEAQVTTMKQKDIKPFFWTFKMPYGHVFQSGWSLRKATVFRAPREQDFSSMRRCVALQMPELEDIATPEARASTAVSPFAGATGPGDGEGGGGRDRDGVRDREPPPSYDGLDPEGTFKTFEKSVRLWEFETDIPRRKQGAKLLRGLTGMAQLAVENMEFEEIATEDGVRNVMRRLKEFFLPHLEVSLPRAFENAVYGKPRQASEGYAEYIARMERAFHRLEREGVTMPDGATGYILYRHASLTEAQDQRLLTWCDGKYDKSSIVKALRKLDKVVREKSGKSSYFNDEGEGLDEEAYMMEDEDEDNYVYVADGDLDQVFTEEEMMAALASYKEVRDSLREQRNNRGYYPRGKGFGGKNMTKGKGKHRVHIEQLKLRTKCWRCGALGHISRECSAPAPERGKGSMGSSSNAPSSNPSQKSGFFVIGESEGGQSSSVFPVCQDVQHDASHWWLRQFVEERRRKNASGPQSFAQSERAYKSAMSEGFCGIMTQSAHGIVDTAAEGGLVGSKALERLTGELQKHGLTCKWTPKRSSAKGVGGQAKVIGVVLIPLGVGGLNGVLEATVVEGDVPLLLPVKMMKQLKAIIDFSKGIFTITSESIEVPMFELPSGHVTIDILNFADTGFEVSDPVALRGWRVVMDKIVTIMQFVDQQLAVQEWFPGSSGLLVRPTPLSKEQEKVEDVYAQLIVGAEVLPPLKSQEKPSTAASSCIHPKSALKGGGNKSASYIFCKMCMSRWSSPMTAAEIHAGLKEQKKQGPLSQKKEVQKKVRAVEDAEMLEPPYGEEVIASQESKEKEVVHQRALLAMHQEKEDLEKQLRQAVLVREVSGEVSGPQRGSTSRKEVLEVHSERMPVLRVGAENSEPTTERDEWVLSGHVTEDRRTDERGIFQEEEQESQNSTSHPCSRTSGGDDLRLSQETWLYATAVKGQRTLNRVLRGHDPHFAASSFQYEKEETEGEWKVMSGQIPPREGVSVRVKVVLQKRAEAENFFGLEKETQFNRKQRKMMNRAFEAVTPVVSEVFSPPRVVEEARRQGLQPGTSFDITEGWDLSKPEIRKKMWRKLKEEDPLLIILSPPCVGFSILQELNLPHMSWEDAVMLISTGLDQLELAMLIAKWQAKRGRYWGLNMKPTGIMVNSEKIAARMNRTCDHRHFHAPTMNGRPKKAQVYPKEFCRQIILGLKEQMEVDGKLRLKSEVFVEDEDEENSDHEEDPNPEAAAGEAEGDYSISEEEKRQVQKMHRSLGHPQKPEFVRFMRAARVKGEVIRWAAHEFKCPACEARPKPKATRPAAIPRTYQPNRVLGVDLIFLPEVGGKETFPALSILDWGSNYQVVERVENKHPDTVWNTMWSCWKFMQLATSCGIVVQPIAAKAPWQQGRTERHGALFKELLAKGREETVISSPEELRRLMQETEMAKNRFSNRSGYSPIQRQIGQWPKVPSELLSDDVIDPGLMDGAVVDDMERSLELRRIAQKAFIEHNARESLRRIEKGRSRVPQEFQAGDYVYVYRVAREKKRKHEIGPRSQEHVPNKASWIGPGTIVAVDGASLWISMFGELWRTAREQCRTATNIEKQGIEEVMRSCKELESPGKREVRFQEPLEEGEAPVSEGYAPTTPIDSPRGGEIENGETEDSEMSHRRSERTEETIEEPEGEARRRSSLTESEIREALRSEEETADRPETEEGDERYQRIVEESIHRSRRLEGVDRLPMVHTSKKPSL</sequence>
<feature type="region of interest" description="Disordered" evidence="4">
    <location>
        <begin position="488"/>
        <end position="531"/>
    </location>
</feature>
<evidence type="ECO:0000313" key="7">
    <source>
        <dbReference type="EMBL" id="CAL4798982.1"/>
    </source>
</evidence>
<dbReference type="InterPro" id="IPR017853">
    <property type="entry name" value="GH"/>
</dbReference>
<evidence type="ECO:0000256" key="4">
    <source>
        <dbReference type="SAM" id="MobiDB-lite"/>
    </source>
</evidence>
<dbReference type="PROSITE" id="PS50158">
    <property type="entry name" value="ZF_CCHC"/>
    <property type="match status" value="1"/>
</dbReference>
<evidence type="ECO:0000259" key="5">
    <source>
        <dbReference type="PROSITE" id="PS50158"/>
    </source>
</evidence>
<feature type="domain" description="CCHC-type" evidence="5">
    <location>
        <begin position="792"/>
        <end position="806"/>
    </location>
</feature>
<feature type="compositionally biased region" description="Basic and acidic residues" evidence="4">
    <location>
        <begin position="507"/>
        <end position="519"/>
    </location>
</feature>
<dbReference type="InterPro" id="IPR050386">
    <property type="entry name" value="Glycosyl_hydrolase_5"/>
</dbReference>
<dbReference type="Proteomes" id="UP001152797">
    <property type="component" value="Unassembled WGS sequence"/>
</dbReference>
<keyword evidence="3" id="KW-0863">Zinc-finger</keyword>
<feature type="compositionally biased region" description="Low complexity" evidence="4">
    <location>
        <begin position="818"/>
        <end position="833"/>
    </location>
</feature>
<dbReference type="Gene3D" id="2.40.70.10">
    <property type="entry name" value="Acid Proteases"/>
    <property type="match status" value="1"/>
</dbReference>
<dbReference type="GO" id="GO:0008422">
    <property type="term" value="F:beta-glucosidase activity"/>
    <property type="evidence" value="ECO:0007669"/>
    <property type="project" value="TreeGrafter"/>
</dbReference>
<keyword evidence="3" id="KW-0479">Metal-binding</keyword>
<dbReference type="EMBL" id="CAMXCT030005201">
    <property type="protein sequence ID" value="CAL4798982.1"/>
    <property type="molecule type" value="Genomic_DNA"/>
</dbReference>
<dbReference type="Pfam" id="PF00098">
    <property type="entry name" value="zf-CCHC"/>
    <property type="match status" value="1"/>
</dbReference>
<feature type="compositionally biased region" description="Basic and acidic residues" evidence="4">
    <location>
        <begin position="1275"/>
        <end position="1299"/>
    </location>
</feature>
<feature type="compositionally biased region" description="Basic and acidic residues" evidence="4">
    <location>
        <begin position="1988"/>
        <end position="2003"/>
    </location>
</feature>
<comment type="caution">
    <text evidence="6">The sequence shown here is derived from an EMBL/GenBank/DDBJ whole genome shotgun (WGS) entry which is preliminary data.</text>
</comment>
<dbReference type="EMBL" id="CAMXCT020005201">
    <property type="protein sequence ID" value="CAL1165045.1"/>
    <property type="molecule type" value="Genomic_DNA"/>
</dbReference>
<feature type="compositionally biased region" description="Basic and acidic residues" evidence="4">
    <location>
        <begin position="2068"/>
        <end position="2111"/>
    </location>
</feature>
<feature type="compositionally biased region" description="Basic and acidic residues" evidence="4">
    <location>
        <begin position="2039"/>
        <end position="2050"/>
    </location>
</feature>
<dbReference type="PANTHER" id="PTHR31297:SF38">
    <property type="entry name" value="X8 DOMAIN-CONTAINING PROTEIN"/>
    <property type="match status" value="1"/>
</dbReference>
<dbReference type="SUPFAM" id="SSF53098">
    <property type="entry name" value="Ribonuclease H-like"/>
    <property type="match status" value="1"/>
</dbReference>
<evidence type="ECO:0000256" key="2">
    <source>
        <dbReference type="ARBA" id="ARBA00023295"/>
    </source>
</evidence>
<dbReference type="PANTHER" id="PTHR31297">
    <property type="entry name" value="GLUCAN ENDO-1,6-BETA-GLUCOSIDASE B"/>
    <property type="match status" value="1"/>
</dbReference>
<dbReference type="GO" id="GO:0009986">
    <property type="term" value="C:cell surface"/>
    <property type="evidence" value="ECO:0007669"/>
    <property type="project" value="TreeGrafter"/>
</dbReference>